<name>A0A8J3MMT2_9RICK</name>
<evidence type="ECO:0000313" key="1">
    <source>
        <dbReference type="EMBL" id="GHM59492.1"/>
    </source>
</evidence>
<accession>A0A8J3MMT2</accession>
<keyword evidence="2" id="KW-1185">Reference proteome</keyword>
<organism evidence="1 2">
    <name type="scientific">Candidatus Mesenet longicola</name>
    <dbReference type="NCBI Taxonomy" id="1892558"/>
    <lineage>
        <taxon>Bacteria</taxon>
        <taxon>Pseudomonadati</taxon>
        <taxon>Pseudomonadota</taxon>
        <taxon>Alphaproteobacteria</taxon>
        <taxon>Rickettsiales</taxon>
        <taxon>Anaplasmataceae</taxon>
        <taxon>Candidatus Mesenet</taxon>
    </lineage>
</organism>
<sequence>MTRYKEFKNEIDRGIDSKLLSKIVKENLPKIIAGEVLTGVDNIFKGIKDLLQKRDGNDKIRALFNEKEAQNGLKYFLLLRITEKLKLKNSDVIVPEDHILNNLSQCIMRLGLDKEENSDISKIYDQFSETVEEQDPKIVSILEAIKLFFQEIIAKFKSKNLEDFNDKHTMKVDNATFYTGPLAQRESKQEVNEPDREIEEVLEQKVSKSPTLETIVKEDEGHNVEFDYVRDVQKGIYENVNFSIIPQFAQEETLSKPQVAQIREKPAIPLKSQKVIDAGDKIKGSQKTETPSYTSSCMINLKSVGEKPKIAPKPTVKVYTQAENQYGQNTKNMVLHFESLSSNTSLKPKVKNNVERLVEKFEAKNQEAATGRSR</sequence>
<evidence type="ECO:0000313" key="2">
    <source>
        <dbReference type="Proteomes" id="UP000637906"/>
    </source>
</evidence>
<protein>
    <submittedName>
        <fullName evidence="1">Uncharacterized protein</fullName>
    </submittedName>
</protein>
<reference evidence="1 2" key="1">
    <citation type="journal article" date="2021" name="Microb. Ecol.">
        <title>Candidatus Mesenet longicola: Novel Endosymbionts of Brontispa longissima that Induce Cytoplasmic Incompatibility.</title>
        <authorList>
            <person name="Takano S."/>
            <person name="Gotoh Y."/>
            <person name="Hayashi T."/>
        </authorList>
    </citation>
    <scope>NUCLEOTIDE SEQUENCE [LARGE SCALE GENOMIC DNA]</scope>
    <source>
        <strain evidence="1">L5</strain>
    </source>
</reference>
<dbReference type="EMBL" id="BNGU01000016">
    <property type="protein sequence ID" value="GHM59492.1"/>
    <property type="molecule type" value="Genomic_DNA"/>
</dbReference>
<comment type="caution">
    <text evidence="1">The sequence shown here is derived from an EMBL/GenBank/DDBJ whole genome shotgun (WGS) entry which is preliminary data.</text>
</comment>
<dbReference type="AlphaFoldDB" id="A0A8J3MMT2"/>
<gene>
    <name evidence="1" type="ORF">sL5_04850</name>
</gene>
<proteinExistence type="predicted"/>
<dbReference type="Proteomes" id="UP000637906">
    <property type="component" value="Unassembled WGS sequence"/>
</dbReference>